<accession>A0ABQ5R0W1</accession>
<evidence type="ECO:0000256" key="1">
    <source>
        <dbReference type="SAM" id="SignalP"/>
    </source>
</evidence>
<dbReference type="EMBL" id="BSDI01000031">
    <property type="protein sequence ID" value="GLI00203.1"/>
    <property type="molecule type" value="Genomic_DNA"/>
</dbReference>
<gene>
    <name evidence="2" type="ORF">Pa4123_54790</name>
</gene>
<comment type="caution">
    <text evidence="2">The sequence shown here is derived from an EMBL/GenBank/DDBJ whole genome shotgun (WGS) entry which is preliminary data.</text>
</comment>
<sequence length="436" mass="48756">MLGLASLCLAAAVVVAQPVAAHGHTDDPVAALGRDARPLRSMEPHGDLRDLRPLGGMVGDATVVGLGEATHNSREFFTMKHRVFRYLVEEKGFTTFALETGWSGGIRLNEYVLYGKGDPDQIMREEFQGAYQFWRTTEYRELIAWMRDYNARYGPRLQFMGNDLGYAGPELFDRVTGYVREHHPSLLPQFQDAYRDVRPATDAGTWMATYPGRPLAQRQASAAKAQRALDALAAVSPGTSRHMWTVQHARAIAQVATLYAFDLDDPAQVALAMRYRDQVMADNTAWWHEQTGAKILLSAHNAHVGYVSADPEQYPRMQGAFLRDRMGARYVSIGFTFDSGSFNAQDENDQMGTFTVGPAAPGSNEYTLDKVRPRDYLLDMRGVTAQARAWLREPRPTRSIGTGWPESDKLISLGKTYDILIHRHHVRAARLLIAPK</sequence>
<dbReference type="PANTHER" id="PTHR31299">
    <property type="entry name" value="ESTERASE, PUTATIVE (AFU_ORTHOLOGUE AFUA_1G05850)-RELATED"/>
    <property type="match status" value="1"/>
</dbReference>
<dbReference type="Proteomes" id="UP001144280">
    <property type="component" value="Unassembled WGS sequence"/>
</dbReference>
<dbReference type="PIRSF" id="PIRSF036794">
    <property type="entry name" value="UCP_erythr_ester"/>
    <property type="match status" value="1"/>
</dbReference>
<evidence type="ECO:0000313" key="3">
    <source>
        <dbReference type="Proteomes" id="UP001144280"/>
    </source>
</evidence>
<feature type="chain" id="PRO_5047325837" description="Erythromycin esterase" evidence="1">
    <location>
        <begin position="22"/>
        <end position="436"/>
    </location>
</feature>
<evidence type="ECO:0000313" key="2">
    <source>
        <dbReference type="EMBL" id="GLI00203.1"/>
    </source>
</evidence>
<dbReference type="Gene3D" id="3.40.1660.10">
    <property type="entry name" value="EreA-like (biosynthetic domain)"/>
    <property type="match status" value="1"/>
</dbReference>
<dbReference type="PANTHER" id="PTHR31299:SF0">
    <property type="entry name" value="ESTERASE, PUTATIVE (AFU_ORTHOLOGUE AFUA_1G05850)-RELATED"/>
    <property type="match status" value="1"/>
</dbReference>
<dbReference type="SUPFAM" id="SSF159501">
    <property type="entry name" value="EreA/ChaN-like"/>
    <property type="match status" value="1"/>
</dbReference>
<dbReference type="Gene3D" id="1.20.1440.30">
    <property type="entry name" value="Biosynthetic Protein domain"/>
    <property type="match status" value="1"/>
</dbReference>
<feature type="signal peptide" evidence="1">
    <location>
        <begin position="1"/>
        <end position="21"/>
    </location>
</feature>
<evidence type="ECO:0008006" key="4">
    <source>
        <dbReference type="Google" id="ProtNLM"/>
    </source>
</evidence>
<keyword evidence="3" id="KW-1185">Reference proteome</keyword>
<dbReference type="Gene3D" id="3.30.1870.10">
    <property type="entry name" value="EreA-like, domain 2"/>
    <property type="match status" value="1"/>
</dbReference>
<dbReference type="Pfam" id="PF05139">
    <property type="entry name" value="Erythro_esteras"/>
    <property type="match status" value="1"/>
</dbReference>
<keyword evidence="1" id="KW-0732">Signal</keyword>
<protein>
    <recommendedName>
        <fullName evidence="4">Erythromycin esterase</fullName>
    </recommendedName>
</protein>
<dbReference type="InterPro" id="IPR014622">
    <property type="entry name" value="UCP036794_erythomycin"/>
</dbReference>
<dbReference type="CDD" id="cd14728">
    <property type="entry name" value="Ere-like"/>
    <property type="match status" value="1"/>
</dbReference>
<proteinExistence type="predicted"/>
<reference evidence="2" key="1">
    <citation type="submission" date="2022-12" db="EMBL/GenBank/DDBJ databases">
        <title>New Phytohabitans aurantiacus sp. RD004123 nov., an actinomycete isolated from soil.</title>
        <authorList>
            <person name="Triningsih D.W."/>
            <person name="Harunari E."/>
            <person name="Igarashi Y."/>
        </authorList>
    </citation>
    <scope>NUCLEOTIDE SEQUENCE</scope>
    <source>
        <strain evidence="2">RD004123</strain>
    </source>
</reference>
<dbReference type="InterPro" id="IPR007815">
    <property type="entry name" value="Emycin_Estase"/>
</dbReference>
<name>A0ABQ5R0W1_9ACTN</name>
<dbReference type="InterPro" id="IPR052036">
    <property type="entry name" value="Hydrolase/PRTase-associated"/>
</dbReference>
<organism evidence="2 3">
    <name type="scientific">Phytohabitans aurantiacus</name>
    <dbReference type="NCBI Taxonomy" id="3016789"/>
    <lineage>
        <taxon>Bacteria</taxon>
        <taxon>Bacillati</taxon>
        <taxon>Actinomycetota</taxon>
        <taxon>Actinomycetes</taxon>
        <taxon>Micromonosporales</taxon>
        <taxon>Micromonosporaceae</taxon>
    </lineage>
</organism>